<sequence>MLNIESAKQQLINMNNPNKSKLAVAQYNADAKLSDEFEHSKEDPCNSFNYTESVKSSPESSLSGEQITAYLSKMQRGGYIQSFGCLFAIEEPCFRILAYSENSTDLLGLNTSVKSTQFECLLGFDARIFFTEHSAASLTKAASYQDLSLANPVWVVSESTQTPFLAILHRIDVGILIDFEPAIQGDPAFTIDGAIRLQKLALQAISRLQSLPGSDIDALYDTVVENVKELTGYDRVMIYKFHEDEHGEVVSEKRRNDLEPYLGLHYPAIDIPQAARFLFNKNRMRLICNCRANPVRVIRSVELERPLVLVNSTLRAPHGCHAEYMANMGSVGTLVMAIMVNENNIMKLWGLVSCHHVSPRYIPYPIRHACEFMMQAFGLQLSIEFQLALHAAEKKILKTKTMMSDMVLKEDPFGIVTKSPSIMDLVNCNGAAFCYGGVYRMLGVTPSELQLTDITEWLLAYDKDLTVWSTDSLTDVGYPHASTLGDAVCGVAAARIAAKNFLFWFRSETEKEIKWGGANNHKKDKDDGKRMHPRSSFQAFLEVVKNKSVPWKSWEMNTIRLLQLTLQGSFQDIDNDGAKMTIRAYQTGLLTNEMTRMIDTAIAPILAVDLNGNINRWNLKVAELTGLPASEAVGRSLVYELVHEESRGDFGNCLSRALQGEEDDNVGLRLKTLGKKQPNESVFIVANACSCKDYANNVTDENARCSQWNASMEKLTGWKSSEVIGMMIPGEIFGGLCRMKTPDDVIKLMVLLYQTQCNQENEKLRFAFFSKEDTYVDAMLTTNKRIDMKGNTVGCFCFLANCADITWDALLLKTREFGIHST</sequence>
<dbReference type="InterPro" id="IPR000014">
    <property type="entry name" value="PAS"/>
</dbReference>
<keyword evidence="4" id="KW-0157">Chromophore</keyword>
<accession>A0A835LHU9</accession>
<dbReference type="InterPro" id="IPR003018">
    <property type="entry name" value="GAF"/>
</dbReference>
<feature type="domain" description="PAS" evidence="10">
    <location>
        <begin position="590"/>
        <end position="661"/>
    </location>
</feature>
<dbReference type="InterPro" id="IPR013654">
    <property type="entry name" value="PAS_2"/>
</dbReference>
<dbReference type="GO" id="GO:0006355">
    <property type="term" value="P:regulation of DNA-templated transcription"/>
    <property type="evidence" value="ECO:0007669"/>
    <property type="project" value="InterPro"/>
</dbReference>
<dbReference type="PRINTS" id="PR01033">
    <property type="entry name" value="PHYTOCHROME"/>
</dbReference>
<dbReference type="InterPro" id="IPR035965">
    <property type="entry name" value="PAS-like_dom_sf"/>
</dbReference>
<dbReference type="InterPro" id="IPR001294">
    <property type="entry name" value="Phytochrome"/>
</dbReference>
<evidence type="ECO:0000313" key="12">
    <source>
        <dbReference type="Proteomes" id="UP000631114"/>
    </source>
</evidence>
<dbReference type="SUPFAM" id="SSF55781">
    <property type="entry name" value="GAF domain-like"/>
    <property type="match status" value="2"/>
</dbReference>
<evidence type="ECO:0000259" key="9">
    <source>
        <dbReference type="PROSITE" id="PS50046"/>
    </source>
</evidence>
<dbReference type="SUPFAM" id="SSF55785">
    <property type="entry name" value="PYP-like sensor domain (PAS domain)"/>
    <property type="match status" value="3"/>
</dbReference>
<keyword evidence="6" id="KW-0804">Transcription</keyword>
<keyword evidence="3" id="KW-0716">Sensory transduction</keyword>
<reference evidence="11 12" key="1">
    <citation type="submission" date="2020-10" db="EMBL/GenBank/DDBJ databases">
        <title>The Coptis chinensis genome and diversification of protoberbering-type alkaloids.</title>
        <authorList>
            <person name="Wang B."/>
            <person name="Shu S."/>
            <person name="Song C."/>
            <person name="Liu Y."/>
        </authorList>
    </citation>
    <scope>NUCLEOTIDE SEQUENCE [LARGE SCALE GENOMIC DNA]</scope>
    <source>
        <strain evidence="11">HL-2020</strain>
        <tissue evidence="11">Leaf</tissue>
    </source>
</reference>
<evidence type="ECO:0008006" key="13">
    <source>
        <dbReference type="Google" id="ProtNLM"/>
    </source>
</evidence>
<name>A0A835LHU9_9MAGN</name>
<dbReference type="CDD" id="cd00130">
    <property type="entry name" value="PAS"/>
    <property type="match status" value="2"/>
</dbReference>
<dbReference type="Pfam" id="PF00989">
    <property type="entry name" value="PAS"/>
    <property type="match status" value="2"/>
</dbReference>
<evidence type="ECO:0000256" key="5">
    <source>
        <dbReference type="ARBA" id="ARBA00023015"/>
    </source>
</evidence>
<protein>
    <recommendedName>
        <fullName evidence="13">Phytochrome</fullName>
    </recommendedName>
</protein>
<dbReference type="PANTHER" id="PTHR47876:SF3">
    <property type="entry name" value="PHYTOCHROME 1"/>
    <property type="match status" value="1"/>
</dbReference>
<dbReference type="InterPro" id="IPR029016">
    <property type="entry name" value="GAF-like_dom_sf"/>
</dbReference>
<dbReference type="InterPro" id="IPR013515">
    <property type="entry name" value="Phytochrome_cen-reg"/>
</dbReference>
<dbReference type="InterPro" id="IPR043150">
    <property type="entry name" value="Phytochrome_PHY_sf"/>
</dbReference>
<dbReference type="Gene3D" id="3.30.450.40">
    <property type="match status" value="1"/>
</dbReference>
<dbReference type="PROSITE" id="PS50046">
    <property type="entry name" value="PHYTOCHROME_2"/>
    <property type="match status" value="1"/>
</dbReference>
<evidence type="ECO:0000256" key="4">
    <source>
        <dbReference type="ARBA" id="ARBA00022991"/>
    </source>
</evidence>
<dbReference type="GO" id="GO:0009584">
    <property type="term" value="P:detection of visible light"/>
    <property type="evidence" value="ECO:0007669"/>
    <property type="project" value="InterPro"/>
</dbReference>
<keyword evidence="2" id="KW-0600">Photoreceptor protein</keyword>
<feature type="domain" description="PAS" evidence="10">
    <location>
        <begin position="698"/>
        <end position="725"/>
    </location>
</feature>
<evidence type="ECO:0000256" key="3">
    <source>
        <dbReference type="ARBA" id="ARBA00022606"/>
    </source>
</evidence>
<dbReference type="Gene3D" id="3.30.450.20">
    <property type="entry name" value="PAS domain"/>
    <property type="match status" value="3"/>
</dbReference>
<dbReference type="Pfam" id="PF08446">
    <property type="entry name" value="PAS_2"/>
    <property type="match status" value="1"/>
</dbReference>
<dbReference type="Pfam" id="PF00360">
    <property type="entry name" value="PHY"/>
    <property type="match status" value="1"/>
</dbReference>
<dbReference type="InterPro" id="IPR013767">
    <property type="entry name" value="PAS_fold"/>
</dbReference>
<evidence type="ECO:0000256" key="7">
    <source>
        <dbReference type="ARBA" id="ARBA00023170"/>
    </source>
</evidence>
<dbReference type="OrthoDB" id="2015534at2759"/>
<dbReference type="AlphaFoldDB" id="A0A835LHU9"/>
<dbReference type="Pfam" id="PF01590">
    <property type="entry name" value="GAF"/>
    <property type="match status" value="1"/>
</dbReference>
<keyword evidence="7" id="KW-0675">Receptor</keyword>
<dbReference type="InterPro" id="IPR013516">
    <property type="entry name" value="Phyto_chromo_BS"/>
</dbReference>
<dbReference type="SMART" id="SM00091">
    <property type="entry name" value="PAS"/>
    <property type="match status" value="2"/>
</dbReference>
<keyword evidence="5" id="KW-0805">Transcription regulation</keyword>
<dbReference type="EMBL" id="JADFTS010000009">
    <property type="protein sequence ID" value="KAF9587891.1"/>
    <property type="molecule type" value="Genomic_DNA"/>
</dbReference>
<dbReference type="PROSITE" id="PS00245">
    <property type="entry name" value="PHYTOCHROME_1"/>
    <property type="match status" value="1"/>
</dbReference>
<dbReference type="GO" id="GO:0009881">
    <property type="term" value="F:photoreceptor activity"/>
    <property type="evidence" value="ECO:0007669"/>
    <property type="project" value="UniProtKB-KW"/>
</dbReference>
<dbReference type="InterPro" id="IPR016132">
    <property type="entry name" value="Phyto_chromo_attachment"/>
</dbReference>
<dbReference type="Proteomes" id="UP000631114">
    <property type="component" value="Unassembled WGS sequence"/>
</dbReference>
<feature type="domain" description="Phytochrome chromophore attachment site" evidence="9">
    <location>
        <begin position="215"/>
        <end position="375"/>
    </location>
</feature>
<feature type="region of interest" description="Disordered" evidence="8">
    <location>
        <begin position="39"/>
        <end position="60"/>
    </location>
</feature>
<keyword evidence="12" id="KW-1185">Reference proteome</keyword>
<dbReference type="PANTHER" id="PTHR47876">
    <property type="entry name" value="OS08G0260000 PROTEIN"/>
    <property type="match status" value="1"/>
</dbReference>
<evidence type="ECO:0000256" key="8">
    <source>
        <dbReference type="SAM" id="MobiDB-lite"/>
    </source>
</evidence>
<organism evidence="11 12">
    <name type="scientific">Coptis chinensis</name>
    <dbReference type="NCBI Taxonomy" id="261450"/>
    <lineage>
        <taxon>Eukaryota</taxon>
        <taxon>Viridiplantae</taxon>
        <taxon>Streptophyta</taxon>
        <taxon>Embryophyta</taxon>
        <taxon>Tracheophyta</taxon>
        <taxon>Spermatophyta</taxon>
        <taxon>Magnoliopsida</taxon>
        <taxon>Ranunculales</taxon>
        <taxon>Ranunculaceae</taxon>
        <taxon>Coptidoideae</taxon>
        <taxon>Coptis</taxon>
    </lineage>
</organism>
<dbReference type="SMART" id="SM00065">
    <property type="entry name" value="GAF"/>
    <property type="match status" value="1"/>
</dbReference>
<dbReference type="PROSITE" id="PS50112">
    <property type="entry name" value="PAS"/>
    <property type="match status" value="2"/>
</dbReference>
<gene>
    <name evidence="11" type="ORF">IFM89_006145</name>
</gene>
<comment type="caution">
    <text evidence="11">The sequence shown here is derived from an EMBL/GenBank/DDBJ whole genome shotgun (WGS) entry which is preliminary data.</text>
</comment>
<evidence type="ECO:0000256" key="6">
    <source>
        <dbReference type="ARBA" id="ARBA00023163"/>
    </source>
</evidence>
<evidence type="ECO:0000256" key="2">
    <source>
        <dbReference type="ARBA" id="ARBA00022543"/>
    </source>
</evidence>
<dbReference type="Gene3D" id="3.30.450.270">
    <property type="match status" value="1"/>
</dbReference>
<dbReference type="FunFam" id="3.30.450.40:FF:000006">
    <property type="entry name" value="Phytochrome"/>
    <property type="match status" value="1"/>
</dbReference>
<dbReference type="FunFam" id="3.30.450.270:FF:000001">
    <property type="entry name" value="Phytochrome"/>
    <property type="match status" value="1"/>
</dbReference>
<dbReference type="NCBIfam" id="TIGR00229">
    <property type="entry name" value="sensory_box"/>
    <property type="match status" value="1"/>
</dbReference>
<proteinExistence type="inferred from homology"/>
<evidence type="ECO:0000256" key="1">
    <source>
        <dbReference type="ARBA" id="ARBA00008235"/>
    </source>
</evidence>
<evidence type="ECO:0000259" key="10">
    <source>
        <dbReference type="PROSITE" id="PS50112"/>
    </source>
</evidence>
<comment type="similarity">
    <text evidence="1">Belongs to the phytochrome family.</text>
</comment>
<evidence type="ECO:0000313" key="11">
    <source>
        <dbReference type="EMBL" id="KAF9587891.1"/>
    </source>
</evidence>